<dbReference type="Proteomes" id="UP000592181">
    <property type="component" value="Unassembled WGS sequence"/>
</dbReference>
<dbReference type="Pfam" id="PF10094">
    <property type="entry name" value="DUF2332"/>
    <property type="match status" value="1"/>
</dbReference>
<protein>
    <recommendedName>
        <fullName evidence="3">DUF2332 domain-containing protein</fullName>
    </recommendedName>
</protein>
<name>A0A852XBR4_9MICO</name>
<dbReference type="AlphaFoldDB" id="A0A852XBR4"/>
<proteinExistence type="predicted"/>
<evidence type="ECO:0000313" key="1">
    <source>
        <dbReference type="EMBL" id="NYG37864.1"/>
    </source>
</evidence>
<sequence length="338" mass="36207">MRTMDDLEDTAGFYRHFAVHEATGESPTYVAWAHGVAADDEVLALLGELPVPRRQPNLLFAAARWHGAPTPSGYDELRTVLVGRWPQVRATMLARSTQTNEIGRCATMLPVLAGLPGPLALVEVGASAGLCLYPDRCSYRYTDRSGRELARLDPADGASAVLLECRVDGAAPLPTVLPEIVWRGGLDLNPLDIADPSTVRWLQMLVWPEHEDRRARLDAAAEMLSGPAAREAPVTLVRDDARAVGELVAQARREAPQATVVILHSAVAAYFPPDLRAAWPGLVAGLPARWISQEGAGVLPEVAASAGCAAPEEASFCLGLDGQALGWVHGHGRSLTWC</sequence>
<reference evidence="1 2" key="1">
    <citation type="submission" date="2020-07" db="EMBL/GenBank/DDBJ databases">
        <title>Sequencing the genomes of 1000 actinobacteria strains.</title>
        <authorList>
            <person name="Klenk H.-P."/>
        </authorList>
    </citation>
    <scope>NUCLEOTIDE SEQUENCE [LARGE SCALE GENOMIC DNA]</scope>
    <source>
        <strain evidence="1 2">DSM 24723</strain>
    </source>
</reference>
<evidence type="ECO:0000313" key="2">
    <source>
        <dbReference type="Proteomes" id="UP000592181"/>
    </source>
</evidence>
<keyword evidence="2" id="KW-1185">Reference proteome</keyword>
<comment type="caution">
    <text evidence="1">The sequence shown here is derived from an EMBL/GenBank/DDBJ whole genome shotgun (WGS) entry which is preliminary data.</text>
</comment>
<gene>
    <name evidence="1" type="ORF">BJY28_002333</name>
</gene>
<accession>A0A852XBR4</accession>
<organism evidence="1 2">
    <name type="scientific">Janibacter alkaliphilus</name>
    <dbReference type="NCBI Taxonomy" id="1069963"/>
    <lineage>
        <taxon>Bacteria</taxon>
        <taxon>Bacillati</taxon>
        <taxon>Actinomycetota</taxon>
        <taxon>Actinomycetes</taxon>
        <taxon>Micrococcales</taxon>
        <taxon>Intrasporangiaceae</taxon>
        <taxon>Janibacter</taxon>
    </lineage>
</organism>
<dbReference type="EMBL" id="JACBZX010000001">
    <property type="protein sequence ID" value="NYG37864.1"/>
    <property type="molecule type" value="Genomic_DNA"/>
</dbReference>
<dbReference type="InterPro" id="IPR011200">
    <property type="entry name" value="UCP012608"/>
</dbReference>
<evidence type="ECO:0008006" key="3">
    <source>
        <dbReference type="Google" id="ProtNLM"/>
    </source>
</evidence>